<dbReference type="EMBL" id="LK028576">
    <property type="protein sequence ID" value="CDS15539.1"/>
    <property type="molecule type" value="Genomic_DNA"/>
</dbReference>
<dbReference type="WBParaSite" id="EgrG_002016800">
    <property type="protein sequence ID" value="EgrG_002016800"/>
    <property type="gene ID" value="EgrG_002016800"/>
</dbReference>
<proteinExistence type="predicted"/>
<reference evidence="1" key="2">
    <citation type="submission" date="2014-06" db="EMBL/GenBank/DDBJ databases">
        <authorList>
            <person name="Aslett M."/>
        </authorList>
    </citation>
    <scope>NUCLEOTIDE SEQUENCE</scope>
</reference>
<protein>
    <submittedName>
        <fullName evidence="3">Secreted protein</fullName>
    </submittedName>
</protein>
<evidence type="ECO:0000313" key="1">
    <source>
        <dbReference type="EMBL" id="CDS15539.1"/>
    </source>
</evidence>
<evidence type="ECO:0000313" key="2">
    <source>
        <dbReference type="Proteomes" id="UP000492820"/>
    </source>
</evidence>
<organism evidence="1">
    <name type="scientific">Echinococcus granulosus</name>
    <name type="common">Hydatid tapeworm</name>
    <dbReference type="NCBI Taxonomy" id="6210"/>
    <lineage>
        <taxon>Eukaryota</taxon>
        <taxon>Metazoa</taxon>
        <taxon>Spiralia</taxon>
        <taxon>Lophotrochozoa</taxon>
        <taxon>Platyhelminthes</taxon>
        <taxon>Cestoda</taxon>
        <taxon>Eucestoda</taxon>
        <taxon>Cyclophyllidea</taxon>
        <taxon>Taeniidae</taxon>
        <taxon>Echinococcus</taxon>
        <taxon>Echinococcus granulosus group</taxon>
    </lineage>
</organism>
<reference evidence="1 2" key="1">
    <citation type="journal article" date="2013" name="Nature">
        <title>The genomes of four tapeworm species reveal adaptations to parasitism.</title>
        <authorList>
            <person name="Tsai I.J."/>
            <person name="Zarowiecki M."/>
            <person name="Holroyd N."/>
            <person name="Garciarrubio A."/>
            <person name="Sanchez-Flores A."/>
            <person name="Brooks K.L."/>
            <person name="Tracey A."/>
            <person name="Bobes R.J."/>
            <person name="Fragoso G."/>
            <person name="Sciutto E."/>
            <person name="Aslett M."/>
            <person name="Beasley H."/>
            <person name="Bennett H.M."/>
            <person name="Cai J."/>
            <person name="Camicia F."/>
            <person name="Clark R."/>
            <person name="Cucher M."/>
            <person name="De Silva N."/>
            <person name="Day T.A."/>
            <person name="Deplazes P."/>
            <person name="Estrada K."/>
            <person name="Fernandez C."/>
            <person name="Holland P.W."/>
            <person name="Hou J."/>
            <person name="Hu S."/>
            <person name="Huckvale T."/>
            <person name="Hung S.S."/>
            <person name="Kamenetzky L."/>
            <person name="Keane J.A."/>
            <person name="Kiss F."/>
            <person name="Koziol U."/>
            <person name="Lambert O."/>
            <person name="Liu K."/>
            <person name="Luo X."/>
            <person name="Luo Y."/>
            <person name="Macchiaroli N."/>
            <person name="Nichol S."/>
            <person name="Paps J."/>
            <person name="Parkinson J."/>
            <person name="Pouchkina-Stantcheva N."/>
            <person name="Riddiford N."/>
            <person name="Rosenzvit M."/>
            <person name="Salinas G."/>
            <person name="Wasmuth J.D."/>
            <person name="Zamanian M."/>
            <person name="Zheng Y."/>
            <person name="Cai X."/>
            <person name="Soberon X."/>
            <person name="Olson P.D."/>
            <person name="Laclette J.P."/>
            <person name="Brehm K."/>
            <person name="Berriman M."/>
            <person name="Garciarrubio A."/>
            <person name="Bobes R.J."/>
            <person name="Fragoso G."/>
            <person name="Sanchez-Flores A."/>
            <person name="Estrada K."/>
            <person name="Cevallos M.A."/>
            <person name="Morett E."/>
            <person name="Gonzalez V."/>
            <person name="Portillo T."/>
            <person name="Ochoa-Leyva A."/>
            <person name="Jose M.V."/>
            <person name="Sciutto E."/>
            <person name="Landa A."/>
            <person name="Jimenez L."/>
            <person name="Valdes V."/>
            <person name="Carrero J.C."/>
            <person name="Larralde C."/>
            <person name="Morales-Montor J."/>
            <person name="Limon-Lason J."/>
            <person name="Soberon X."/>
            <person name="Laclette J.P."/>
        </authorList>
    </citation>
    <scope>NUCLEOTIDE SEQUENCE [LARGE SCALE GENOMIC DNA]</scope>
</reference>
<sequence length="66" mass="6948">MLSSCRHWTIWVVAAGGAKVRGLPPSASHSSSPSSCTCTPPCLFAAISAVQQRRWCAAPIVPPPFL</sequence>
<gene>
    <name evidence="1" type="ORF">EgrG_002016800</name>
</gene>
<dbReference type="Proteomes" id="UP000492820">
    <property type="component" value="Unassembled WGS sequence"/>
</dbReference>
<reference evidence="3" key="3">
    <citation type="submission" date="2020-10" db="UniProtKB">
        <authorList>
            <consortium name="WormBaseParasite"/>
        </authorList>
    </citation>
    <scope>IDENTIFICATION</scope>
</reference>
<dbReference type="AlphaFoldDB" id="A0A068W7Z4"/>
<evidence type="ECO:0000313" key="3">
    <source>
        <dbReference type="WBParaSite" id="EgrG_002016800"/>
    </source>
</evidence>
<name>A0A068W7Z4_ECHGR</name>
<accession>A0A068W7Z4</accession>